<gene>
    <name evidence="3" type="ORF">KSB_73860</name>
</gene>
<dbReference type="Gene3D" id="3.40.50.1820">
    <property type="entry name" value="alpha/beta hydrolase"/>
    <property type="match status" value="1"/>
</dbReference>
<dbReference type="PRINTS" id="PR00412">
    <property type="entry name" value="EPOXHYDRLASE"/>
</dbReference>
<name>A0ABQ3V195_9CHLR</name>
<reference evidence="3 4" key="1">
    <citation type="journal article" date="2021" name="Int. J. Syst. Evol. Microbiol.">
        <title>Reticulibacter mediterranei gen. nov., sp. nov., within the new family Reticulibacteraceae fam. nov., and Ktedonospora formicarum gen. nov., sp. nov., Ktedonobacter robiniae sp. nov., Dictyobacter formicarum sp. nov. and Dictyobacter arantiisoli sp. nov., belonging to the class Ktedonobacteria.</title>
        <authorList>
            <person name="Yabe S."/>
            <person name="Zheng Y."/>
            <person name="Wang C.M."/>
            <person name="Sakai Y."/>
            <person name="Abe K."/>
            <person name="Yokota A."/>
            <person name="Donadio S."/>
            <person name="Cavaletti L."/>
            <person name="Monciardini P."/>
        </authorList>
    </citation>
    <scope>NUCLEOTIDE SEQUENCE [LARGE SCALE GENOMIC DNA]</scope>
    <source>
        <strain evidence="3 4">SOSP1-30</strain>
    </source>
</reference>
<dbReference type="EMBL" id="BNJG01000003">
    <property type="protein sequence ID" value="GHO58911.1"/>
    <property type="molecule type" value="Genomic_DNA"/>
</dbReference>
<dbReference type="PANTHER" id="PTHR42977:SF3">
    <property type="entry name" value="AB HYDROLASE-1 DOMAIN-CONTAINING PROTEIN"/>
    <property type="match status" value="1"/>
</dbReference>
<dbReference type="PRINTS" id="PR00111">
    <property type="entry name" value="ABHYDROLASE"/>
</dbReference>
<sequence>MATISYRNIPIDGVNVFYREAGTQHAQTLILLHGFPSSSHMFRNLLPALAEHFHVVAPDYPGYGYSECPSIEQFTYTFDHLEEVIEKVVSALKLPFFSIYVQDYGAPVGFRLAVKHPEMIEAIISQNGNAYQEGLTSFWDAARPFWSNRNAETEKPIRNLLTQESTIWQYTHGVRQKDHISPDAWTFDQLGLNRPGNAEIQLALFEDYRNNPPLYPQWHEYFRRYQPPLLAVWGKNDPIFGPDGAEAFKQDLPQSEVYLLDTGHFALEEDGDVIAQHIIRFLTTRKPE</sequence>
<dbReference type="SUPFAM" id="SSF53474">
    <property type="entry name" value="alpha/beta-Hydrolases"/>
    <property type="match status" value="1"/>
</dbReference>
<dbReference type="Proteomes" id="UP000654345">
    <property type="component" value="Unassembled WGS sequence"/>
</dbReference>
<dbReference type="GO" id="GO:0016787">
    <property type="term" value="F:hydrolase activity"/>
    <property type="evidence" value="ECO:0007669"/>
    <property type="project" value="UniProtKB-KW"/>
</dbReference>
<feature type="domain" description="AB hydrolase-1" evidence="2">
    <location>
        <begin position="28"/>
        <end position="270"/>
    </location>
</feature>
<organism evidence="3 4">
    <name type="scientific">Ktedonobacter robiniae</name>
    <dbReference type="NCBI Taxonomy" id="2778365"/>
    <lineage>
        <taxon>Bacteria</taxon>
        <taxon>Bacillati</taxon>
        <taxon>Chloroflexota</taxon>
        <taxon>Ktedonobacteria</taxon>
        <taxon>Ktedonobacterales</taxon>
        <taxon>Ktedonobacteraceae</taxon>
        <taxon>Ktedonobacter</taxon>
    </lineage>
</organism>
<dbReference type="Pfam" id="PF00561">
    <property type="entry name" value="Abhydrolase_1"/>
    <property type="match status" value="1"/>
</dbReference>
<comment type="caution">
    <text evidence="3">The sequence shown here is derived from an EMBL/GenBank/DDBJ whole genome shotgun (WGS) entry which is preliminary data.</text>
</comment>
<keyword evidence="1 3" id="KW-0378">Hydrolase</keyword>
<dbReference type="RefSeq" id="WP_201375150.1">
    <property type="nucleotide sequence ID" value="NZ_BNJG01000003.1"/>
</dbReference>
<evidence type="ECO:0000256" key="1">
    <source>
        <dbReference type="ARBA" id="ARBA00022801"/>
    </source>
</evidence>
<dbReference type="PANTHER" id="PTHR42977">
    <property type="entry name" value="HYDROLASE-RELATED"/>
    <property type="match status" value="1"/>
</dbReference>
<proteinExistence type="predicted"/>
<protein>
    <submittedName>
        <fullName evidence="3">Hydrolase</fullName>
    </submittedName>
</protein>
<evidence type="ECO:0000259" key="2">
    <source>
        <dbReference type="Pfam" id="PF00561"/>
    </source>
</evidence>
<dbReference type="InterPro" id="IPR029058">
    <property type="entry name" value="AB_hydrolase_fold"/>
</dbReference>
<dbReference type="InterPro" id="IPR000073">
    <property type="entry name" value="AB_hydrolase_1"/>
</dbReference>
<accession>A0ABQ3V195</accession>
<evidence type="ECO:0000313" key="4">
    <source>
        <dbReference type="Proteomes" id="UP000654345"/>
    </source>
</evidence>
<dbReference type="InterPro" id="IPR051340">
    <property type="entry name" value="Haloalkane_dehalogenase"/>
</dbReference>
<evidence type="ECO:0000313" key="3">
    <source>
        <dbReference type="EMBL" id="GHO58911.1"/>
    </source>
</evidence>
<keyword evidence="4" id="KW-1185">Reference proteome</keyword>
<dbReference type="InterPro" id="IPR000639">
    <property type="entry name" value="Epox_hydrolase-like"/>
</dbReference>